<feature type="transmembrane region" description="Helical" evidence="2">
    <location>
        <begin position="570"/>
        <end position="592"/>
    </location>
</feature>
<keyword evidence="2" id="KW-0812">Transmembrane</keyword>
<dbReference type="AlphaFoldDB" id="A0A0N0VCU2"/>
<accession>A0A0N0VCU2</accession>
<comment type="caution">
    <text evidence="3">The sequence shown here is derived from an EMBL/GenBank/DDBJ whole genome shotgun (WGS) entry which is preliminary data.</text>
</comment>
<evidence type="ECO:0008006" key="5">
    <source>
        <dbReference type="Google" id="ProtNLM"/>
    </source>
</evidence>
<dbReference type="VEuPathDB" id="TriTrypDB:LpyrH10_32_0050"/>
<feature type="compositionally biased region" description="Basic and acidic residues" evidence="1">
    <location>
        <begin position="15"/>
        <end position="32"/>
    </location>
</feature>
<dbReference type="OMA" id="VCCIMCI"/>
<feature type="transmembrane region" description="Helical" evidence="2">
    <location>
        <begin position="402"/>
        <end position="423"/>
    </location>
</feature>
<dbReference type="EMBL" id="LGTL01000032">
    <property type="protein sequence ID" value="KPA73828.1"/>
    <property type="molecule type" value="Genomic_DNA"/>
</dbReference>
<feature type="transmembrane region" description="Helical" evidence="2">
    <location>
        <begin position="443"/>
        <end position="464"/>
    </location>
</feature>
<dbReference type="RefSeq" id="XP_015652267.1">
    <property type="nucleotide sequence ID" value="XM_015808947.1"/>
</dbReference>
<keyword evidence="2" id="KW-0472">Membrane</keyword>
<proteinExistence type="predicted"/>
<dbReference type="Proteomes" id="UP000037923">
    <property type="component" value="Unassembled WGS sequence"/>
</dbReference>
<name>A0A0N0VCU2_LEPPY</name>
<keyword evidence="4" id="KW-1185">Reference proteome</keyword>
<reference evidence="3 4" key="1">
    <citation type="submission" date="2015-07" db="EMBL/GenBank/DDBJ databases">
        <title>High-quality genome of monoxenous trypanosomatid Leptomonas pyrrhocoris.</title>
        <authorList>
            <person name="Flegontov P."/>
            <person name="Butenko A."/>
            <person name="Firsov S."/>
            <person name="Vlcek C."/>
            <person name="Logacheva M.D."/>
            <person name="Field M."/>
            <person name="Filatov D."/>
            <person name="Flegontova O."/>
            <person name="Gerasimov E."/>
            <person name="Jackson A.P."/>
            <person name="Kelly S."/>
            <person name="Opperdoes F."/>
            <person name="O'Reilly A."/>
            <person name="Votypka J."/>
            <person name="Yurchenko V."/>
            <person name="Lukes J."/>
        </authorList>
    </citation>
    <scope>NUCLEOTIDE SEQUENCE [LARGE SCALE GENOMIC DNA]</scope>
    <source>
        <strain evidence="3">H10</strain>
    </source>
</reference>
<protein>
    <recommendedName>
        <fullName evidence="5">Transmembrane protein</fullName>
    </recommendedName>
</protein>
<dbReference type="OrthoDB" id="265961at2759"/>
<sequence>MTSREDLQEASAFVRHRDDAAEVSHLPADTRDTTPAGTAANEPFGGSEPFANDNGPNAKNDAAELSIDDVVSNIIIHSDRPIENLPVLEAPELKLIGRCVSLCAKVRVGEAEEVFYYTGLVASVTFAAVALMHVNRYTRSDFKEYVARERAITKGGMPALTTTGTAPARGSGLPSHGYTTKGEVGVGQDGELVSGQDATALLMMDAAGSLAPAVRLYTEAEIEAEVAAGSPNQPNPADATPSSMRALRHKGFRTCDTSVGPIPYMTFPRKSIHDVHFGRDPCSGFYALFQDPANEIGDMQYLRTFVRRYLVHTSEGNNPRQVPLYPFVTVRCACPNVDRDLVNRVAHEELPGLMNADRAITKEKQHQRSRAIRREQAIQAYQAPPGIFAHTGVLYVTRLPQLTFLTALAVLFFVVVFAVYLGVSIGVLNDPLIVSYERQQLRFFVPSIVVWAVAGVSILLHSLYARVPLRTSLVVMCMRCIWTVGAVACALMVVGIIAERLKSETLFNFMNAADPVELCSFYMRYECSGFWNTCLGSGDPMCRVSCTPVPPQFFDEACYPDLWNRVQLQLVPLIVFDVFLLCLFLYSIFVLWKLWSTANEISARVN</sequence>
<keyword evidence="2" id="KW-1133">Transmembrane helix</keyword>
<evidence type="ECO:0000313" key="3">
    <source>
        <dbReference type="EMBL" id="KPA73828.1"/>
    </source>
</evidence>
<evidence type="ECO:0000313" key="4">
    <source>
        <dbReference type="Proteomes" id="UP000037923"/>
    </source>
</evidence>
<feature type="transmembrane region" description="Helical" evidence="2">
    <location>
        <begin position="476"/>
        <end position="498"/>
    </location>
</feature>
<gene>
    <name evidence="3" type="ORF">ABB37_09472</name>
</gene>
<evidence type="ECO:0000256" key="1">
    <source>
        <dbReference type="SAM" id="MobiDB-lite"/>
    </source>
</evidence>
<dbReference type="GeneID" id="26909755"/>
<organism evidence="3 4">
    <name type="scientific">Leptomonas pyrrhocoris</name>
    <name type="common">Firebug parasite</name>
    <dbReference type="NCBI Taxonomy" id="157538"/>
    <lineage>
        <taxon>Eukaryota</taxon>
        <taxon>Discoba</taxon>
        <taxon>Euglenozoa</taxon>
        <taxon>Kinetoplastea</taxon>
        <taxon>Metakinetoplastina</taxon>
        <taxon>Trypanosomatida</taxon>
        <taxon>Trypanosomatidae</taxon>
        <taxon>Leishmaniinae</taxon>
        <taxon>Leptomonas</taxon>
    </lineage>
</organism>
<evidence type="ECO:0000256" key="2">
    <source>
        <dbReference type="SAM" id="Phobius"/>
    </source>
</evidence>
<feature type="region of interest" description="Disordered" evidence="1">
    <location>
        <begin position="1"/>
        <end position="58"/>
    </location>
</feature>